<proteinExistence type="inferred from homology"/>
<dbReference type="PRINTS" id="PR00081">
    <property type="entry name" value="GDHRDH"/>
</dbReference>
<name>A0A8J9V185_9NEOP</name>
<keyword evidence="2" id="KW-0560">Oxidoreductase</keyword>
<evidence type="ECO:0008006" key="6">
    <source>
        <dbReference type="Google" id="ProtNLM"/>
    </source>
</evidence>
<dbReference type="EMBL" id="OV170221">
    <property type="protein sequence ID" value="CAH0714058.1"/>
    <property type="molecule type" value="Genomic_DNA"/>
</dbReference>
<evidence type="ECO:0000256" key="3">
    <source>
        <dbReference type="RuleBase" id="RU000363"/>
    </source>
</evidence>
<sequence length="247" mass="26418">MERWVGKVAVVTGASSGIGAKMALRLADAGLIVVGLARRKELIDKIAKTVTGKGKIYSRYVDVSKPEQITAAFEWVEMEFGGVDILLNNAGHFPVGYITDIGDKPELKDDTIELTIDVNITAVVLCTRLAVKSMTKRGVAGHIVNTNSVFGLYVPALQISSAYPLTKYALTSFTQSLINELAKFNSKIKVTSLHPGAVNTDLLPEDLAVIPKAECDEVVDAVIYALSTPPNVNLFTIGVKAVGEGTL</sequence>
<dbReference type="OrthoDB" id="1933717at2759"/>
<organism evidence="4 5">
    <name type="scientific">Brenthis ino</name>
    <name type="common">lesser marbled fritillary</name>
    <dbReference type="NCBI Taxonomy" id="405034"/>
    <lineage>
        <taxon>Eukaryota</taxon>
        <taxon>Metazoa</taxon>
        <taxon>Ecdysozoa</taxon>
        <taxon>Arthropoda</taxon>
        <taxon>Hexapoda</taxon>
        <taxon>Insecta</taxon>
        <taxon>Pterygota</taxon>
        <taxon>Neoptera</taxon>
        <taxon>Endopterygota</taxon>
        <taxon>Lepidoptera</taxon>
        <taxon>Glossata</taxon>
        <taxon>Ditrysia</taxon>
        <taxon>Papilionoidea</taxon>
        <taxon>Nymphalidae</taxon>
        <taxon>Heliconiinae</taxon>
        <taxon>Argynnini</taxon>
        <taxon>Brenthis</taxon>
    </lineage>
</organism>
<dbReference type="FunFam" id="3.40.50.720:FF:000047">
    <property type="entry name" value="NADP-dependent L-serine/L-allo-threonine dehydrogenase"/>
    <property type="match status" value="1"/>
</dbReference>
<reference evidence="4" key="1">
    <citation type="submission" date="2021-12" db="EMBL/GenBank/DDBJ databases">
        <authorList>
            <person name="Martin H S."/>
        </authorList>
    </citation>
    <scope>NUCLEOTIDE SEQUENCE</scope>
</reference>
<evidence type="ECO:0000256" key="1">
    <source>
        <dbReference type="ARBA" id="ARBA00006484"/>
    </source>
</evidence>
<dbReference type="AlphaFoldDB" id="A0A8J9V185"/>
<evidence type="ECO:0000256" key="2">
    <source>
        <dbReference type="ARBA" id="ARBA00023002"/>
    </source>
</evidence>
<dbReference type="GO" id="GO:0016616">
    <property type="term" value="F:oxidoreductase activity, acting on the CH-OH group of donors, NAD or NADP as acceptor"/>
    <property type="evidence" value="ECO:0007669"/>
    <property type="project" value="UniProtKB-ARBA"/>
</dbReference>
<dbReference type="InterPro" id="IPR036291">
    <property type="entry name" value="NAD(P)-bd_dom_sf"/>
</dbReference>
<dbReference type="PRINTS" id="PR00080">
    <property type="entry name" value="SDRFAMILY"/>
</dbReference>
<dbReference type="SUPFAM" id="SSF51735">
    <property type="entry name" value="NAD(P)-binding Rossmann-fold domains"/>
    <property type="match status" value="1"/>
</dbReference>
<comment type="similarity">
    <text evidence="1 3">Belongs to the short-chain dehydrogenases/reductases (SDR) family.</text>
</comment>
<dbReference type="Pfam" id="PF00106">
    <property type="entry name" value="adh_short"/>
    <property type="match status" value="1"/>
</dbReference>
<protein>
    <recommendedName>
        <fullName evidence="6">Farnesol dehydrogenase-like</fullName>
    </recommendedName>
</protein>
<feature type="non-terminal residue" evidence="4">
    <location>
        <position position="247"/>
    </location>
</feature>
<dbReference type="PANTHER" id="PTHR43115">
    <property type="entry name" value="DEHYDROGENASE/REDUCTASE SDR FAMILY MEMBER 11"/>
    <property type="match status" value="1"/>
</dbReference>
<dbReference type="InterPro" id="IPR002347">
    <property type="entry name" value="SDR_fam"/>
</dbReference>
<dbReference type="PANTHER" id="PTHR43115:SF4">
    <property type="entry name" value="DEHYDROGENASE_REDUCTASE SDR FAMILY MEMBER 11"/>
    <property type="match status" value="1"/>
</dbReference>
<dbReference type="Gene3D" id="3.40.50.720">
    <property type="entry name" value="NAD(P)-binding Rossmann-like Domain"/>
    <property type="match status" value="1"/>
</dbReference>
<gene>
    <name evidence="4" type="ORF">BINO364_LOCUS1145</name>
</gene>
<accession>A0A8J9V185</accession>
<evidence type="ECO:0000313" key="5">
    <source>
        <dbReference type="Proteomes" id="UP000838878"/>
    </source>
</evidence>
<keyword evidence="5" id="KW-1185">Reference proteome</keyword>
<evidence type="ECO:0000313" key="4">
    <source>
        <dbReference type="EMBL" id="CAH0714058.1"/>
    </source>
</evidence>
<dbReference type="Proteomes" id="UP000838878">
    <property type="component" value="Chromosome 1"/>
</dbReference>